<gene>
    <name evidence="1" type="ORF">DFH08DRAFT_810384</name>
</gene>
<organism evidence="1 2">
    <name type="scientific">Mycena albidolilacea</name>
    <dbReference type="NCBI Taxonomy" id="1033008"/>
    <lineage>
        <taxon>Eukaryota</taxon>
        <taxon>Fungi</taxon>
        <taxon>Dikarya</taxon>
        <taxon>Basidiomycota</taxon>
        <taxon>Agaricomycotina</taxon>
        <taxon>Agaricomycetes</taxon>
        <taxon>Agaricomycetidae</taxon>
        <taxon>Agaricales</taxon>
        <taxon>Marasmiineae</taxon>
        <taxon>Mycenaceae</taxon>
        <taxon>Mycena</taxon>
    </lineage>
</organism>
<dbReference type="Proteomes" id="UP001218218">
    <property type="component" value="Unassembled WGS sequence"/>
</dbReference>
<comment type="caution">
    <text evidence="1">The sequence shown here is derived from an EMBL/GenBank/DDBJ whole genome shotgun (WGS) entry which is preliminary data.</text>
</comment>
<evidence type="ECO:0000313" key="1">
    <source>
        <dbReference type="EMBL" id="KAJ7343842.1"/>
    </source>
</evidence>
<sequence length="259" mass="29802">MWRDSAKTSHRDTFLGLAIRTARAPLVLNVRPGSLIKYAFVTDEGAIEHKENTLNLLATMTLPVSFHADHVLKPPQNPIPHPNEAIFKDWYTFPDAPPLYSRDWANWDGTEMRLPFLNSTLHGVEASINIPYRLPAPIEPFIFCDPEECGLFDSFAFRCDGAYYFYDYERQTVQRCHGTYESPAAFLRAELEPFSVYATQNPRMEELVALRMKLFEVFKSSPPGAGPLDEWSALHEEKKVVFRNPPPNEIYTEIFPWED</sequence>
<protein>
    <submittedName>
        <fullName evidence="1">Uncharacterized protein</fullName>
    </submittedName>
</protein>
<reference evidence="1" key="1">
    <citation type="submission" date="2023-03" db="EMBL/GenBank/DDBJ databases">
        <title>Massive genome expansion in bonnet fungi (Mycena s.s.) driven by repeated elements and novel gene families across ecological guilds.</title>
        <authorList>
            <consortium name="Lawrence Berkeley National Laboratory"/>
            <person name="Harder C.B."/>
            <person name="Miyauchi S."/>
            <person name="Viragh M."/>
            <person name="Kuo A."/>
            <person name="Thoen E."/>
            <person name="Andreopoulos B."/>
            <person name="Lu D."/>
            <person name="Skrede I."/>
            <person name="Drula E."/>
            <person name="Henrissat B."/>
            <person name="Morin E."/>
            <person name="Kohler A."/>
            <person name="Barry K."/>
            <person name="LaButti K."/>
            <person name="Morin E."/>
            <person name="Salamov A."/>
            <person name="Lipzen A."/>
            <person name="Mereny Z."/>
            <person name="Hegedus B."/>
            <person name="Baldrian P."/>
            <person name="Stursova M."/>
            <person name="Weitz H."/>
            <person name="Taylor A."/>
            <person name="Grigoriev I.V."/>
            <person name="Nagy L.G."/>
            <person name="Martin F."/>
            <person name="Kauserud H."/>
        </authorList>
    </citation>
    <scope>NUCLEOTIDE SEQUENCE</scope>
    <source>
        <strain evidence="1">CBHHK002</strain>
    </source>
</reference>
<dbReference type="AlphaFoldDB" id="A0AAD6ZY66"/>
<keyword evidence="2" id="KW-1185">Reference proteome</keyword>
<accession>A0AAD6ZY66</accession>
<name>A0AAD6ZY66_9AGAR</name>
<evidence type="ECO:0000313" key="2">
    <source>
        <dbReference type="Proteomes" id="UP001218218"/>
    </source>
</evidence>
<dbReference type="EMBL" id="JARIHO010000022">
    <property type="protein sequence ID" value="KAJ7343842.1"/>
    <property type="molecule type" value="Genomic_DNA"/>
</dbReference>
<proteinExistence type="predicted"/>